<keyword evidence="2" id="KW-1185">Reference proteome</keyword>
<protein>
    <submittedName>
        <fullName evidence="1">Uncharacterized protein</fullName>
    </submittedName>
</protein>
<reference evidence="1" key="1">
    <citation type="journal article" date="2019" name="bioRxiv">
        <title>The Genome of the Zebra Mussel, Dreissena polymorpha: A Resource for Invasive Species Research.</title>
        <authorList>
            <person name="McCartney M.A."/>
            <person name="Auch B."/>
            <person name="Kono T."/>
            <person name="Mallez S."/>
            <person name="Zhang Y."/>
            <person name="Obille A."/>
            <person name="Becker A."/>
            <person name="Abrahante J.E."/>
            <person name="Garbe J."/>
            <person name="Badalamenti J.P."/>
            <person name="Herman A."/>
            <person name="Mangelson H."/>
            <person name="Liachko I."/>
            <person name="Sullivan S."/>
            <person name="Sone E.D."/>
            <person name="Koren S."/>
            <person name="Silverstein K.A.T."/>
            <person name="Beckman K.B."/>
            <person name="Gohl D.M."/>
        </authorList>
    </citation>
    <scope>NUCLEOTIDE SEQUENCE</scope>
    <source>
        <strain evidence="1">Duluth1</strain>
        <tissue evidence="1">Whole animal</tissue>
    </source>
</reference>
<dbReference type="AlphaFoldDB" id="A0A9D4J202"/>
<accession>A0A9D4J202</accession>
<comment type="caution">
    <text evidence="1">The sequence shown here is derived from an EMBL/GenBank/DDBJ whole genome shotgun (WGS) entry which is preliminary data.</text>
</comment>
<sequence length="140" mass="15239">MPRRSPGECQWRPGRAPIYRCTVAIPGLCRHSPGLNMGTTGDNRPLPKLCRGLYWPRWSYGAVPDVHGAVPFVPGAVPFVVLNGDSRFILEVLNIYYFPGGAPVVPGSSRSSPVEPRFIPVESRFIPVDPGLRTGAQQAS</sequence>
<organism evidence="1 2">
    <name type="scientific">Dreissena polymorpha</name>
    <name type="common">Zebra mussel</name>
    <name type="synonym">Mytilus polymorpha</name>
    <dbReference type="NCBI Taxonomy" id="45954"/>
    <lineage>
        <taxon>Eukaryota</taxon>
        <taxon>Metazoa</taxon>
        <taxon>Spiralia</taxon>
        <taxon>Lophotrochozoa</taxon>
        <taxon>Mollusca</taxon>
        <taxon>Bivalvia</taxon>
        <taxon>Autobranchia</taxon>
        <taxon>Heteroconchia</taxon>
        <taxon>Euheterodonta</taxon>
        <taxon>Imparidentia</taxon>
        <taxon>Neoheterodontei</taxon>
        <taxon>Myida</taxon>
        <taxon>Dreissenoidea</taxon>
        <taxon>Dreissenidae</taxon>
        <taxon>Dreissena</taxon>
    </lineage>
</organism>
<evidence type="ECO:0000313" key="2">
    <source>
        <dbReference type="Proteomes" id="UP000828390"/>
    </source>
</evidence>
<evidence type="ECO:0000313" key="1">
    <source>
        <dbReference type="EMBL" id="KAH3795380.1"/>
    </source>
</evidence>
<dbReference type="EMBL" id="JAIWYP010000007">
    <property type="protein sequence ID" value="KAH3795380.1"/>
    <property type="molecule type" value="Genomic_DNA"/>
</dbReference>
<reference evidence="1" key="2">
    <citation type="submission" date="2020-11" db="EMBL/GenBank/DDBJ databases">
        <authorList>
            <person name="McCartney M.A."/>
            <person name="Auch B."/>
            <person name="Kono T."/>
            <person name="Mallez S."/>
            <person name="Becker A."/>
            <person name="Gohl D.M."/>
            <person name="Silverstein K.A.T."/>
            <person name="Koren S."/>
            <person name="Bechman K.B."/>
            <person name="Herman A."/>
            <person name="Abrahante J.E."/>
            <person name="Garbe J."/>
        </authorList>
    </citation>
    <scope>NUCLEOTIDE SEQUENCE</scope>
    <source>
        <strain evidence="1">Duluth1</strain>
        <tissue evidence="1">Whole animal</tissue>
    </source>
</reference>
<gene>
    <name evidence="1" type="ORF">DPMN_148930</name>
</gene>
<name>A0A9D4J202_DREPO</name>
<dbReference type="Proteomes" id="UP000828390">
    <property type="component" value="Unassembled WGS sequence"/>
</dbReference>
<proteinExistence type="predicted"/>